<keyword evidence="12" id="KW-1185">Reference proteome</keyword>
<evidence type="ECO:0000256" key="3">
    <source>
        <dbReference type="ARBA" id="ARBA00022475"/>
    </source>
</evidence>
<evidence type="ECO:0000313" key="12">
    <source>
        <dbReference type="Proteomes" id="UP000727456"/>
    </source>
</evidence>
<dbReference type="SUPFAM" id="SSF50156">
    <property type="entry name" value="PDZ domain-like"/>
    <property type="match status" value="1"/>
</dbReference>
<reference evidence="11 12" key="1">
    <citation type="submission" date="2020-03" db="EMBL/GenBank/DDBJ databases">
        <title>Genomic Encyclopedia of Type Strains, Phase III (KMG-III): the genomes of soil and plant-associated and newly described type strains.</title>
        <authorList>
            <person name="Whitman W."/>
        </authorList>
    </citation>
    <scope>NUCLEOTIDE SEQUENCE [LARGE SCALE GENOMIC DNA]</scope>
    <source>
        <strain evidence="11 12">CECT 8804</strain>
    </source>
</reference>
<feature type="domain" description="PDZ" evidence="10">
    <location>
        <begin position="175"/>
        <end position="241"/>
    </location>
</feature>
<accession>A0ABX0TQD5</accession>
<evidence type="ECO:0000256" key="8">
    <source>
        <dbReference type="ARBA" id="ARBA00023136"/>
    </source>
</evidence>
<evidence type="ECO:0000256" key="7">
    <source>
        <dbReference type="ARBA" id="ARBA00022989"/>
    </source>
</evidence>
<gene>
    <name evidence="11" type="ORF">FHS31_001348</name>
</gene>
<dbReference type="Proteomes" id="UP000727456">
    <property type="component" value="Unassembled WGS sequence"/>
</dbReference>
<evidence type="ECO:0000256" key="9">
    <source>
        <dbReference type="SAM" id="Phobius"/>
    </source>
</evidence>
<comment type="caution">
    <text evidence="11">The sequence shown here is derived from an EMBL/GenBank/DDBJ whole genome shotgun (WGS) entry which is preliminary data.</text>
</comment>
<dbReference type="InterPro" id="IPR024961">
    <property type="entry name" value="T2SS_GspC_N"/>
</dbReference>
<evidence type="ECO:0000256" key="1">
    <source>
        <dbReference type="ARBA" id="ARBA00004533"/>
    </source>
</evidence>
<dbReference type="SMART" id="SM00228">
    <property type="entry name" value="PDZ"/>
    <property type="match status" value="1"/>
</dbReference>
<keyword evidence="3" id="KW-1003">Cell membrane</keyword>
<keyword evidence="8 9" id="KW-0472">Membrane</keyword>
<evidence type="ECO:0000256" key="2">
    <source>
        <dbReference type="ARBA" id="ARBA00022448"/>
    </source>
</evidence>
<keyword evidence="6" id="KW-0653">Protein transport</keyword>
<dbReference type="InterPro" id="IPR001478">
    <property type="entry name" value="PDZ"/>
</dbReference>
<comment type="subcellular location">
    <subcellularLocation>
        <location evidence="1">Cell inner membrane</location>
    </subcellularLocation>
</comment>
<dbReference type="Gene3D" id="2.30.30.830">
    <property type="match status" value="1"/>
</dbReference>
<sequence length="251" mass="24870">MTPRQARIGVDIFTALVAISIGIALAGLTWRLAGDPGQRFGAAPVAARPAKPVDIAPLIALTPFGGSVAAPAASASADQSIVLRGILLAVPQSASSALISVGGAAPQAFYIGQQIGPGTIESIAVDHVILSGSGGRQSLGFPDRNGGLHAAAPAPVSNPTAAQPPSLAGTAAFLSSLGATVGGDGLHIGQTTERTRAAGLQPGDVIQKIADKPVADLIANPAALQAVQSNGSAQMVVMRNGQPVTLTVPTR</sequence>
<keyword evidence="4" id="KW-0997">Cell inner membrane</keyword>
<evidence type="ECO:0000259" key="10">
    <source>
        <dbReference type="SMART" id="SM00228"/>
    </source>
</evidence>
<keyword evidence="7 9" id="KW-1133">Transmembrane helix</keyword>
<dbReference type="InterPro" id="IPR036034">
    <property type="entry name" value="PDZ_sf"/>
</dbReference>
<dbReference type="Pfam" id="PF11356">
    <property type="entry name" value="T2SSC"/>
    <property type="match status" value="1"/>
</dbReference>
<proteinExistence type="predicted"/>
<protein>
    <submittedName>
        <fullName evidence="11">General secretion pathway protein C</fullName>
    </submittedName>
</protein>
<organism evidence="11 12">
    <name type="scientific">Sphingomonas vulcanisoli</name>
    <dbReference type="NCBI Taxonomy" id="1658060"/>
    <lineage>
        <taxon>Bacteria</taxon>
        <taxon>Pseudomonadati</taxon>
        <taxon>Pseudomonadota</taxon>
        <taxon>Alphaproteobacteria</taxon>
        <taxon>Sphingomonadales</taxon>
        <taxon>Sphingomonadaceae</taxon>
        <taxon>Sphingomonas</taxon>
    </lineage>
</organism>
<evidence type="ECO:0000313" key="11">
    <source>
        <dbReference type="EMBL" id="NIJ07738.1"/>
    </source>
</evidence>
<name>A0ABX0TQD5_9SPHN</name>
<keyword evidence="5 9" id="KW-0812">Transmembrane</keyword>
<evidence type="ECO:0000256" key="4">
    <source>
        <dbReference type="ARBA" id="ARBA00022519"/>
    </source>
</evidence>
<keyword evidence="2" id="KW-0813">Transport</keyword>
<dbReference type="EMBL" id="JAAOZC010000003">
    <property type="protein sequence ID" value="NIJ07738.1"/>
    <property type="molecule type" value="Genomic_DNA"/>
</dbReference>
<evidence type="ECO:0000256" key="6">
    <source>
        <dbReference type="ARBA" id="ARBA00022927"/>
    </source>
</evidence>
<evidence type="ECO:0000256" key="5">
    <source>
        <dbReference type="ARBA" id="ARBA00022692"/>
    </source>
</evidence>
<dbReference type="RefSeq" id="WP_167072615.1">
    <property type="nucleotide sequence ID" value="NZ_JAAOZC010000003.1"/>
</dbReference>
<feature type="transmembrane region" description="Helical" evidence="9">
    <location>
        <begin position="12"/>
        <end position="30"/>
    </location>
</feature>
<dbReference type="Gene3D" id="2.30.42.60">
    <property type="match status" value="1"/>
</dbReference>